<feature type="compositionally biased region" description="Low complexity" evidence="1">
    <location>
        <begin position="46"/>
        <end position="56"/>
    </location>
</feature>
<gene>
    <name evidence="3" type="ORF">SAMN05216252_14343</name>
</gene>
<sequence>MTDGPQQPYNPNQGWTAPPGQQGVPGTPGEQRQVLRGQVVGGPDHQPQQPAWTPPADWAPPQPGQGTRGPAQPQSAPRAAEEPDWSALADEAEAGARRRRLLLIGGGVLAAAAVAGIVAVAVVSSGGSPGPSPTVTASAPSSEVALPPEPSFSEVSPGPTYGPLDFLSTAARDTAPLGAGTLFPGKKLDYSGGRSYVKSASKENRDCADAATGSLAAALTRNGCTRMMRVTYTRGGSAVTVGVAVFKDTASAKKLAKSNKFVRPLNGGGVADFCHAVACWSKSGAVGRYAYFTISGPKSGKAATGSDTASRQAGQDGFNYAFNRIVQRGRDQADAAMASEAASPAN</sequence>
<evidence type="ECO:0000256" key="1">
    <source>
        <dbReference type="SAM" id="MobiDB-lite"/>
    </source>
</evidence>
<keyword evidence="2" id="KW-0472">Membrane</keyword>
<evidence type="ECO:0000256" key="2">
    <source>
        <dbReference type="SAM" id="Phobius"/>
    </source>
</evidence>
<dbReference type="RefSeq" id="WP_143681757.1">
    <property type="nucleotide sequence ID" value="NZ_FZOF01000043.1"/>
</dbReference>
<keyword evidence="2" id="KW-0812">Transmembrane</keyword>
<dbReference type="EMBL" id="FZOF01000043">
    <property type="protein sequence ID" value="SNT57162.1"/>
    <property type="molecule type" value="Genomic_DNA"/>
</dbReference>
<protein>
    <submittedName>
        <fullName evidence="3">Uncharacterized protein</fullName>
    </submittedName>
</protein>
<feature type="region of interest" description="Disordered" evidence="1">
    <location>
        <begin position="125"/>
        <end position="159"/>
    </location>
</feature>
<keyword evidence="2" id="KW-1133">Transmembrane helix</keyword>
<feature type="compositionally biased region" description="Low complexity" evidence="1">
    <location>
        <begin position="18"/>
        <end position="31"/>
    </location>
</feature>
<dbReference type="OrthoDB" id="3874183at2"/>
<feature type="compositionally biased region" description="Low complexity" evidence="1">
    <location>
        <begin position="133"/>
        <end position="142"/>
    </location>
</feature>
<dbReference type="AlphaFoldDB" id="A0A239NR70"/>
<evidence type="ECO:0000313" key="4">
    <source>
        <dbReference type="Proteomes" id="UP000198280"/>
    </source>
</evidence>
<feature type="region of interest" description="Disordered" evidence="1">
    <location>
        <begin position="1"/>
        <end position="85"/>
    </location>
</feature>
<proteinExistence type="predicted"/>
<dbReference type="Proteomes" id="UP000198280">
    <property type="component" value="Unassembled WGS sequence"/>
</dbReference>
<keyword evidence="4" id="KW-1185">Reference proteome</keyword>
<name>A0A239NR70_9ACTN</name>
<reference evidence="3 4" key="1">
    <citation type="submission" date="2017-06" db="EMBL/GenBank/DDBJ databases">
        <authorList>
            <person name="Kim H.J."/>
            <person name="Triplett B.A."/>
        </authorList>
    </citation>
    <scope>NUCLEOTIDE SEQUENCE [LARGE SCALE GENOMIC DNA]</scope>
    <source>
        <strain evidence="3 4">CGMCC 4.1858</strain>
    </source>
</reference>
<accession>A0A239NR70</accession>
<evidence type="ECO:0000313" key="3">
    <source>
        <dbReference type="EMBL" id="SNT57162.1"/>
    </source>
</evidence>
<organism evidence="3 4">
    <name type="scientific">Actinacidiphila glaucinigra</name>
    <dbReference type="NCBI Taxonomy" id="235986"/>
    <lineage>
        <taxon>Bacteria</taxon>
        <taxon>Bacillati</taxon>
        <taxon>Actinomycetota</taxon>
        <taxon>Actinomycetes</taxon>
        <taxon>Kitasatosporales</taxon>
        <taxon>Streptomycetaceae</taxon>
        <taxon>Actinacidiphila</taxon>
    </lineage>
</organism>
<feature type="compositionally biased region" description="Polar residues" evidence="1">
    <location>
        <begin position="1"/>
        <end position="15"/>
    </location>
</feature>
<feature type="transmembrane region" description="Helical" evidence="2">
    <location>
        <begin position="101"/>
        <end position="123"/>
    </location>
</feature>